<dbReference type="SUPFAM" id="SSF117289">
    <property type="entry name" value="Nucleoporin domain"/>
    <property type="match status" value="1"/>
</dbReference>
<dbReference type="InterPro" id="IPR015943">
    <property type="entry name" value="WD40/YVTN_repeat-like_dom_sf"/>
</dbReference>
<keyword evidence="2" id="KW-0813">Transport</keyword>
<organism evidence="7">
    <name type="scientific">Brugia pahangi</name>
    <name type="common">Filarial nematode worm</name>
    <dbReference type="NCBI Taxonomy" id="6280"/>
    <lineage>
        <taxon>Eukaryota</taxon>
        <taxon>Metazoa</taxon>
        <taxon>Ecdysozoa</taxon>
        <taxon>Nematoda</taxon>
        <taxon>Chromadorea</taxon>
        <taxon>Rhabditida</taxon>
        <taxon>Spirurina</taxon>
        <taxon>Spiruromorpha</taxon>
        <taxon>Filarioidea</taxon>
        <taxon>Onchocercidae</taxon>
        <taxon>Brugia</taxon>
    </lineage>
</organism>
<evidence type="ECO:0000313" key="6">
    <source>
        <dbReference type="Proteomes" id="UP000278627"/>
    </source>
</evidence>
<name>A0A158PPU6_BRUPA</name>
<dbReference type="SMART" id="SM00320">
    <property type="entry name" value="WD40"/>
    <property type="match status" value="2"/>
</dbReference>
<evidence type="ECO:0000313" key="7">
    <source>
        <dbReference type="WBParaSite" id="BPAG_0000020001-mRNA-1"/>
    </source>
</evidence>
<dbReference type="Gene3D" id="2.130.10.10">
    <property type="entry name" value="YVTN repeat-like/Quinoprotein amine dehydrogenase"/>
    <property type="match status" value="1"/>
</dbReference>
<evidence type="ECO:0000313" key="5">
    <source>
        <dbReference type="EMBL" id="VDN81387.1"/>
    </source>
</evidence>
<dbReference type="InterPro" id="IPR001680">
    <property type="entry name" value="WD40_rpt"/>
</dbReference>
<dbReference type="InterPro" id="IPR039462">
    <property type="entry name" value="Nup159/Nup146_N"/>
</dbReference>
<feature type="domain" description="Nucleoporin Nup159/Nup146 N-terminal" evidence="4">
    <location>
        <begin position="64"/>
        <end position="422"/>
    </location>
</feature>
<proteinExistence type="predicted"/>
<dbReference type="WBParaSite" id="BPAG_0000020001-mRNA-1">
    <property type="protein sequence ID" value="BPAG_0000020001-mRNA-1"/>
    <property type="gene ID" value="BPAG_0000020001"/>
</dbReference>
<dbReference type="STRING" id="6280.A0A158PPU6"/>
<reference evidence="5 6" key="2">
    <citation type="submission" date="2018-11" db="EMBL/GenBank/DDBJ databases">
        <authorList>
            <consortium name="Pathogen Informatics"/>
        </authorList>
    </citation>
    <scope>NUCLEOTIDE SEQUENCE [LARGE SCALE GENOMIC DNA]</scope>
</reference>
<dbReference type="EMBL" id="UZAD01000008">
    <property type="protein sequence ID" value="VDN81387.1"/>
    <property type="molecule type" value="Genomic_DNA"/>
</dbReference>
<protein>
    <submittedName>
        <fullName evidence="7">ANAPC4_WD40 domain-containing protein</fullName>
    </submittedName>
</protein>
<gene>
    <name evidence="5" type="ORF">BPAG_LOCUS201</name>
</gene>
<dbReference type="Proteomes" id="UP000278627">
    <property type="component" value="Unassembled WGS sequence"/>
</dbReference>
<evidence type="ECO:0000256" key="1">
    <source>
        <dbReference type="ARBA" id="ARBA00004123"/>
    </source>
</evidence>
<reference evidence="7" key="1">
    <citation type="submission" date="2016-04" db="UniProtKB">
        <authorList>
            <consortium name="WormBaseParasite"/>
        </authorList>
    </citation>
    <scope>IDENTIFICATION</scope>
</reference>
<keyword evidence="3" id="KW-0539">Nucleus</keyword>
<accession>A0A158PPU6</accession>
<dbReference type="Pfam" id="PF16755">
    <property type="entry name" value="Beta-prop_NUP159_NUP214"/>
    <property type="match status" value="1"/>
</dbReference>
<evidence type="ECO:0000259" key="4">
    <source>
        <dbReference type="Pfam" id="PF16755"/>
    </source>
</evidence>
<dbReference type="GO" id="GO:0005634">
    <property type="term" value="C:nucleus"/>
    <property type="evidence" value="ECO:0007669"/>
    <property type="project" value="UniProtKB-SubCell"/>
</dbReference>
<evidence type="ECO:0000256" key="3">
    <source>
        <dbReference type="ARBA" id="ARBA00023242"/>
    </source>
</evidence>
<evidence type="ECO:0000256" key="2">
    <source>
        <dbReference type="ARBA" id="ARBA00022448"/>
    </source>
</evidence>
<comment type="subcellular location">
    <subcellularLocation>
        <location evidence="1">Nucleus</location>
    </subcellularLocation>
</comment>
<sequence length="1357" mass="146979">MGTLFIEAVKRYLLSYTWSTADMREVMADAFMDIPDFQFRALQRVKIFDKSDGTLYDNICPSWIAVSSRYGIIVCASGCDKLISLRSSDVHQLSNSKADINADVLVIQTKVTNIQVEQPVALTALACNCSGRVLSVLMRTLSGAFVFLYDICAFSVDCVKQRDPVYSLKLSADPTAQPCSLKWNPQQDTVFAVATSDGVLSCYSFDIEKSSSISVIGTVKHDNVVTCIGWSPKGKQLVIGDISGHVKQYKPEMILVRVTPPPLKDENNALRCVGISWLATTEILIAYSPRTGQEVDIAKLCVKKDTPPQWTHFNDINFCGDKSTFDQRVEFTQLVGWKLVLCSSSRSSEVTVLGKVGSEWKIWTLDDNGRIEMPLDSEHCETYPVGISVDVSSVLPVKIDNQYSMERPPCPTVLVLSSRGILLAFNALSSRAEHQSINIQPENLPSVIYGKISKRAVVKQNEYSCIGSSDAICQAIPVPTDSLGSAISSESTCIPKQNELQEQAKINSLQLAKAAVLSKLHQSLPCTNVEDSTVSQQQIGGHLQHQRVNSGTDLIRQLREDFRKKLLIFDEQFFELCEWNDWLQILQKNSAKQLELNTGINLADEMLELEKIRAVVASWLDALENQMKECMCSVEEQLGIANNVDRELFDNKWVLDFNNMHRLDKLVETLVKLEQKIANVEDVLTEIPTLNAKNRSVLTLNIDQEQQIAATAKNICKRMVSRRKILCELQQQVTSLSTRLKPLRKDGVNKFFMSTKSLSNSSFNSKTYCGELAAGTAVVTVEQQKELLKFLALRSHVKQSEAKIVVFDSHEALDCVSNSTIAAIENRLFEAALMPIKTPTKLVMDIGTQSSDYLLSKEAKSSIHMVTSADYISDGANKSFAVQAVKDYSNQSQKPTESVVNLPTTSSPSFVNLNSSTTIPTTSSCFSAVAVTKQLPVGDSFTKVPDTVTLNEEQPGDVTFSFKNLDAPSTTANDVSSRGTAFCTVITPNTSDYVSFVSLDVFVCDMYVGKNSTVAQKIFSMKSKENETTSVEPIATSESLKNISATIASSSTIPTATDTTSTKNSEISNTNNGVIVADSSVLRTTSNMSDSRANISFTFKLPAAENQQTASAVNDSVNGGNTSTTVELQPKDLDAIGDDGMMEAEGTSSAPTAVFSSSLSFGLESAASSANTTQNIFGSGLKFLSSAQPQTVSVFRNASSVNKGSSVFDTSGPATSSGGGGLFSRMQQSNVASSTSFSFGSAANLHSSSSLFGTKPATSSITFGGAPSFGSKPVFGSPSPLVSSFGQQRPQHVTPATTAFSNFAKTSTVGFGSLAARQQQQSLVSVFGGSGFGALTQQPQKSSIFGGGLNSSVTNRF</sequence>
<keyword evidence="6" id="KW-1185">Reference proteome</keyword>